<keyword evidence="1" id="KW-1133">Transmembrane helix</keyword>
<dbReference type="EMBL" id="WNDP01000003">
    <property type="protein sequence ID" value="KAF1028108.1"/>
    <property type="molecule type" value="Genomic_DNA"/>
</dbReference>
<dbReference type="Proteomes" id="UP000490535">
    <property type="component" value="Unassembled WGS sequence"/>
</dbReference>
<comment type="caution">
    <text evidence="2">The sequence shown here is derived from an EMBL/GenBank/DDBJ whole genome shotgun (WGS) entry which is preliminary data.</text>
</comment>
<gene>
    <name evidence="2" type="ORF">GAK29_00204</name>
</gene>
<protein>
    <submittedName>
        <fullName evidence="2">Uncharacterized protein</fullName>
    </submittedName>
</protein>
<evidence type="ECO:0000256" key="1">
    <source>
        <dbReference type="SAM" id="Phobius"/>
    </source>
</evidence>
<organism evidence="2 3">
    <name type="scientific">Acinetobacter bereziniae</name>
    <name type="common">Acinetobacter genomosp. 10</name>
    <dbReference type="NCBI Taxonomy" id="106648"/>
    <lineage>
        <taxon>Bacteria</taxon>
        <taxon>Pseudomonadati</taxon>
        <taxon>Pseudomonadota</taxon>
        <taxon>Gammaproteobacteria</taxon>
        <taxon>Moraxellales</taxon>
        <taxon>Moraxellaceae</taxon>
        <taxon>Acinetobacter</taxon>
    </lineage>
</organism>
<evidence type="ECO:0000313" key="3">
    <source>
        <dbReference type="Proteomes" id="UP000490535"/>
    </source>
</evidence>
<feature type="transmembrane region" description="Helical" evidence="1">
    <location>
        <begin position="31"/>
        <end position="51"/>
    </location>
</feature>
<keyword evidence="1" id="KW-0812">Transmembrane</keyword>
<proteinExistence type="predicted"/>
<sequence>MEISQIILFVSLLIIMAGGASIFFRSEPGTALPIMGVGVLLGCGCLLYIFLNTENDPSSRYISNDEKRAAKMFTQNCKQVNYVQANNTTGLGLGVSTKGSPVVGAISSSNEDSYVYSCDGGVQYTLTYDIEKYRQFYK</sequence>
<keyword evidence="1" id="KW-0472">Membrane</keyword>
<evidence type="ECO:0000313" key="2">
    <source>
        <dbReference type="EMBL" id="KAF1028108.1"/>
    </source>
</evidence>
<feature type="transmembrane region" description="Helical" evidence="1">
    <location>
        <begin position="6"/>
        <end position="24"/>
    </location>
</feature>
<dbReference type="AlphaFoldDB" id="A0A833UT66"/>
<accession>A0A833UT66</accession>
<reference evidence="3" key="1">
    <citation type="journal article" date="2020" name="MBio">
        <title>Horizontal gene transfer to a defensive symbiont with a reduced genome amongst a multipartite beetle microbiome.</title>
        <authorList>
            <person name="Waterworth S.C."/>
            <person name="Florez L.V."/>
            <person name="Rees E.R."/>
            <person name="Hertweck C."/>
            <person name="Kaltenpoth M."/>
            <person name="Kwan J.C."/>
        </authorList>
    </citation>
    <scope>NUCLEOTIDE SEQUENCE [LARGE SCALE GENOMIC DNA]</scope>
</reference>
<name>A0A833UT66_ACIBZ</name>